<dbReference type="InterPro" id="IPR036291">
    <property type="entry name" value="NAD(P)-bd_dom_sf"/>
</dbReference>
<dbReference type="Pfam" id="PF00106">
    <property type="entry name" value="adh_short"/>
    <property type="match status" value="1"/>
</dbReference>
<dbReference type="Gene3D" id="3.40.50.1110">
    <property type="entry name" value="SGNH hydrolase"/>
    <property type="match status" value="1"/>
</dbReference>
<gene>
    <name evidence="3" type="primary">PLESTB003119</name>
    <name evidence="3" type="ORF">PLESTB_001842200</name>
</gene>
<dbReference type="InterPro" id="IPR002347">
    <property type="entry name" value="SDR_fam"/>
</dbReference>
<dbReference type="InterPro" id="IPR036514">
    <property type="entry name" value="SGNH_hydro_sf"/>
</dbReference>
<keyword evidence="4" id="KW-1185">Reference proteome</keyword>
<evidence type="ECO:0000313" key="3">
    <source>
        <dbReference type="EMBL" id="GLC62114.1"/>
    </source>
</evidence>
<dbReference type="PANTHER" id="PTHR42760:SF133">
    <property type="entry name" value="3-OXOACYL-[ACYL-CARRIER-PROTEIN] REDUCTASE"/>
    <property type="match status" value="1"/>
</dbReference>
<reference evidence="3 4" key="1">
    <citation type="journal article" date="2023" name="Commun. Biol.">
        <title>Reorganization of the ancestral sex-determining regions during the evolution of trioecy in Pleodorina starrii.</title>
        <authorList>
            <person name="Takahashi K."/>
            <person name="Suzuki S."/>
            <person name="Kawai-Toyooka H."/>
            <person name="Yamamoto K."/>
            <person name="Hamaji T."/>
            <person name="Ootsuki R."/>
            <person name="Yamaguchi H."/>
            <person name="Kawachi M."/>
            <person name="Higashiyama T."/>
            <person name="Nozaki H."/>
        </authorList>
    </citation>
    <scope>NUCLEOTIDE SEQUENCE [LARGE SCALE GENOMIC DNA]</scope>
    <source>
        <strain evidence="3 4">NIES-4479</strain>
    </source>
</reference>
<proteinExistence type="inferred from homology"/>
<accession>A0A9W6FA92</accession>
<keyword evidence="2" id="KW-0560">Oxidoreductase</keyword>
<sequence>MTVRGVSRHPRPAEGLFQTLQGDVTDAQAMRDLAQRIEGELGPVTILIHAAAIHRRQDFLSARAEDVCHQVQVNLCGRINVTAAFLPGMVAQGRGRIINIARPMPRPPLPGNLGFAVAQAGADILTRTLSVEVGGRLPGIVVTDARVFVFGNSLIHHLTDTDETTVPHWLAVMARHDGRDLALDGRFGFPREFAAELPPVPNWSFDAVTPAWNPDQPFASARFDTIILNPENFIQYGRADKRYPGDNPDRQSPYGATVTVLDWVVQNTDAPRILIYEGWADLHPFADDFPPEPAEMQRYYRHAQNGYARWYDDYVARLAGVRPDADISLLPVGRVMARLLSEAPLSAIAPDALFSDLSPHGTETIYLLAAMITYADLYGARPPSGLSLPDTINPDFATAYEDTADRIWDIMQNGRH</sequence>
<dbReference type="Proteomes" id="UP001165080">
    <property type="component" value="Unassembled WGS sequence"/>
</dbReference>
<protein>
    <submittedName>
        <fullName evidence="3">Uncharacterized protein</fullName>
    </submittedName>
</protein>
<name>A0A9W6FA92_9CHLO</name>
<dbReference type="AlphaFoldDB" id="A0A9W6FA92"/>
<dbReference type="CDD" id="cd05233">
    <property type="entry name" value="SDR_c"/>
    <property type="match status" value="1"/>
</dbReference>
<dbReference type="SUPFAM" id="SSF51735">
    <property type="entry name" value="NAD(P)-binding Rossmann-fold domains"/>
    <property type="match status" value="1"/>
</dbReference>
<comment type="caution">
    <text evidence="3">The sequence shown here is derived from an EMBL/GenBank/DDBJ whole genome shotgun (WGS) entry which is preliminary data.</text>
</comment>
<dbReference type="GO" id="GO:0016616">
    <property type="term" value="F:oxidoreductase activity, acting on the CH-OH group of donors, NAD or NADP as acceptor"/>
    <property type="evidence" value="ECO:0007669"/>
    <property type="project" value="TreeGrafter"/>
</dbReference>
<comment type="similarity">
    <text evidence="1">Belongs to the short-chain dehydrogenases/reductases (SDR) family.</text>
</comment>
<dbReference type="PANTHER" id="PTHR42760">
    <property type="entry name" value="SHORT-CHAIN DEHYDROGENASES/REDUCTASES FAMILY MEMBER"/>
    <property type="match status" value="1"/>
</dbReference>
<dbReference type="EMBL" id="BRXU01000058">
    <property type="protein sequence ID" value="GLC62114.1"/>
    <property type="molecule type" value="Genomic_DNA"/>
</dbReference>
<evidence type="ECO:0000256" key="1">
    <source>
        <dbReference type="ARBA" id="ARBA00006484"/>
    </source>
</evidence>
<organism evidence="3 4">
    <name type="scientific">Pleodorina starrii</name>
    <dbReference type="NCBI Taxonomy" id="330485"/>
    <lineage>
        <taxon>Eukaryota</taxon>
        <taxon>Viridiplantae</taxon>
        <taxon>Chlorophyta</taxon>
        <taxon>core chlorophytes</taxon>
        <taxon>Chlorophyceae</taxon>
        <taxon>CS clade</taxon>
        <taxon>Chlamydomonadales</taxon>
        <taxon>Volvocaceae</taxon>
        <taxon>Pleodorina</taxon>
    </lineage>
</organism>
<evidence type="ECO:0000256" key="2">
    <source>
        <dbReference type="ARBA" id="ARBA00023002"/>
    </source>
</evidence>
<evidence type="ECO:0000313" key="4">
    <source>
        <dbReference type="Proteomes" id="UP001165080"/>
    </source>
</evidence>
<dbReference type="Gene3D" id="3.40.50.720">
    <property type="entry name" value="NAD(P)-binding Rossmann-like Domain"/>
    <property type="match status" value="1"/>
</dbReference>